<dbReference type="PANTHER" id="PTHR33657">
    <property type="entry name" value="DOMAIN PROTEIN, PUTATIVE (AFU_ORTHOLOGUE AFUA_5G00600)-RELATED"/>
    <property type="match status" value="1"/>
</dbReference>
<accession>A0ABS4TN94</accession>
<dbReference type="PANTHER" id="PTHR33657:SF6">
    <property type="entry name" value="SECRETED PROTEIN"/>
    <property type="match status" value="1"/>
</dbReference>
<proteinExistence type="predicted"/>
<organism evidence="1 2">
    <name type="scientific">Kibdelosporangium banguiense</name>
    <dbReference type="NCBI Taxonomy" id="1365924"/>
    <lineage>
        <taxon>Bacteria</taxon>
        <taxon>Bacillati</taxon>
        <taxon>Actinomycetota</taxon>
        <taxon>Actinomycetes</taxon>
        <taxon>Pseudonocardiales</taxon>
        <taxon>Pseudonocardiaceae</taxon>
        <taxon>Kibdelosporangium</taxon>
    </lineage>
</organism>
<evidence type="ECO:0000313" key="1">
    <source>
        <dbReference type="EMBL" id="MBP2325879.1"/>
    </source>
</evidence>
<dbReference type="InterPro" id="IPR008701">
    <property type="entry name" value="NPP1"/>
</dbReference>
<name>A0ABS4TN94_9PSEU</name>
<evidence type="ECO:0000313" key="2">
    <source>
        <dbReference type="Proteomes" id="UP001519332"/>
    </source>
</evidence>
<sequence length="273" mass="29801">MREVLFGRSPESPRPDKRRFRGLSFGTRVVALAAATMVVTAGVAFAEPPQALDGNAPAADRTYQPAWDYDGDGCYPTPAIGRDGTLNGGLKPTGALNGQCHDLSDLNNTNSYSRSKCNNGWCAYIYGLYFEKDQALPGTSLGGHRHDWEHVVVWVPDGGWPQYVSASAHGKYNTRARNDIPWDETGTHPRIIYHKDGVSTHAFRFAGFGETPENHKGTWQFPPLVGWDNYPAGVRDKLTQADFGSAQFGLRDGSFNGELSKAKPAGIPFDPNA</sequence>
<dbReference type="PIRSF" id="PIRSF029958">
    <property type="entry name" value="Necrosis-inducing_protein"/>
    <property type="match status" value="1"/>
</dbReference>
<gene>
    <name evidence="1" type="ORF">JOF56_006264</name>
</gene>
<dbReference type="Pfam" id="PF05630">
    <property type="entry name" value="NPP1"/>
    <property type="match status" value="1"/>
</dbReference>
<keyword evidence="2" id="KW-1185">Reference proteome</keyword>
<dbReference type="Proteomes" id="UP001519332">
    <property type="component" value="Unassembled WGS sequence"/>
</dbReference>
<reference evidence="1 2" key="1">
    <citation type="submission" date="2021-03" db="EMBL/GenBank/DDBJ databases">
        <title>Sequencing the genomes of 1000 actinobacteria strains.</title>
        <authorList>
            <person name="Klenk H.-P."/>
        </authorList>
    </citation>
    <scope>NUCLEOTIDE SEQUENCE [LARGE SCALE GENOMIC DNA]</scope>
    <source>
        <strain evidence="1 2">DSM 46670</strain>
    </source>
</reference>
<protein>
    <recommendedName>
        <fullName evidence="3">Necrosis inducing protein (NPP1)</fullName>
    </recommendedName>
</protein>
<evidence type="ECO:0008006" key="3">
    <source>
        <dbReference type="Google" id="ProtNLM"/>
    </source>
</evidence>
<dbReference type="EMBL" id="JAGINW010000001">
    <property type="protein sequence ID" value="MBP2325879.1"/>
    <property type="molecule type" value="Genomic_DNA"/>
</dbReference>
<comment type="caution">
    <text evidence="1">The sequence shown here is derived from an EMBL/GenBank/DDBJ whole genome shotgun (WGS) entry which is preliminary data.</text>
</comment>